<sequence length="219" mass="25519">MSICIVSLSDQSFFTIVTAALEAYKVDHAKHDSGESEKYLETFGNLWGYRSEDTAGKKVFRVVMADVSTAAERSQDFVIDKKESYDAKSSFIETYYPELSFIGDYHSHPYTIQRDGVKTELDLERNELYQFSSSDFKSVKHQQQELERKYNVGLVATVYERDRSIKRSRKHIDEKSCIRFQYQNMTIWIKAYVWTGHDYRRKSDKMVCLICPNLGFNAG</sequence>
<accession>A0A3D0KC97</accession>
<dbReference type="AlphaFoldDB" id="A0A3D0KC97"/>
<evidence type="ECO:0008006" key="2">
    <source>
        <dbReference type="Google" id="ProtNLM"/>
    </source>
</evidence>
<reference evidence="1" key="1">
    <citation type="journal article" date="2018" name="Nat. Biotechnol.">
        <title>A standardized bacterial taxonomy based on genome phylogeny substantially revises the tree of life.</title>
        <authorList>
            <person name="Parks D.H."/>
            <person name="Chuvochina M."/>
            <person name="Waite D.W."/>
            <person name="Rinke C."/>
            <person name="Skarshewski A."/>
            <person name="Chaumeil P.A."/>
            <person name="Hugenholtz P."/>
        </authorList>
    </citation>
    <scope>NUCLEOTIDE SEQUENCE [LARGE SCALE GENOMIC DNA]</scope>
    <source>
        <strain evidence="1">UBA11284</strain>
    </source>
</reference>
<dbReference type="Gene3D" id="3.40.140.10">
    <property type="entry name" value="Cytidine Deaminase, domain 2"/>
    <property type="match status" value="1"/>
</dbReference>
<protein>
    <recommendedName>
        <fullName evidence="2">JAB domain-containing protein</fullName>
    </recommendedName>
</protein>
<evidence type="ECO:0000313" key="1">
    <source>
        <dbReference type="EMBL" id="HCA01146.1"/>
    </source>
</evidence>
<gene>
    <name evidence="1" type="ORF">DEO68_02930</name>
</gene>
<comment type="caution">
    <text evidence="1">The sequence shown here is derived from an EMBL/GenBank/DDBJ whole genome shotgun (WGS) entry which is preliminary data.</text>
</comment>
<name>A0A3D0KC97_9GAMM</name>
<proteinExistence type="predicted"/>
<dbReference type="EMBL" id="DOTR01000014">
    <property type="protein sequence ID" value="HCA01146.1"/>
    <property type="molecule type" value="Genomic_DNA"/>
</dbReference>
<organism evidence="1">
    <name type="scientific">Halomonas campaniensis</name>
    <dbReference type="NCBI Taxonomy" id="213554"/>
    <lineage>
        <taxon>Bacteria</taxon>
        <taxon>Pseudomonadati</taxon>
        <taxon>Pseudomonadota</taxon>
        <taxon>Gammaproteobacteria</taxon>
        <taxon>Oceanospirillales</taxon>
        <taxon>Halomonadaceae</taxon>
        <taxon>Halomonas</taxon>
    </lineage>
</organism>